<evidence type="ECO:0000256" key="1">
    <source>
        <dbReference type="ARBA" id="ARBA00022475"/>
    </source>
</evidence>
<name>A0A8J3WHZ6_9ACTN</name>
<dbReference type="SUPFAM" id="SSF53850">
    <property type="entry name" value="Periplasmic binding protein-like II"/>
    <property type="match status" value="1"/>
</dbReference>
<dbReference type="InterPro" id="IPR050490">
    <property type="entry name" value="Bact_solute-bd_prot1"/>
</dbReference>
<organism evidence="6 7">
    <name type="scientific">Planobispora siamensis</name>
    <dbReference type="NCBI Taxonomy" id="936338"/>
    <lineage>
        <taxon>Bacteria</taxon>
        <taxon>Bacillati</taxon>
        <taxon>Actinomycetota</taxon>
        <taxon>Actinomycetes</taxon>
        <taxon>Streptosporangiales</taxon>
        <taxon>Streptosporangiaceae</taxon>
        <taxon>Planobispora</taxon>
    </lineage>
</organism>
<gene>
    <name evidence="6" type="primary">msmE</name>
    <name evidence="6" type="ORF">Psi01_05900</name>
</gene>
<keyword evidence="3" id="KW-0472">Membrane</keyword>
<keyword evidence="7" id="KW-1185">Reference proteome</keyword>
<keyword evidence="5" id="KW-0449">Lipoprotein</keyword>
<proteinExistence type="predicted"/>
<sequence>MTSDDRVPPRPGHRLPARRAATTRHAVLLLGGVLLLGACGSQESAGSRVTLEFFQFKPEAIETFDKIIADFEAAHPGIDVVQNHSPTAESAIRARLVKEDIPDVISLNGNGVFGELASAGVFYDFSAAPAAKNVNPPIQRILDDLGVHRQGEINGLPFASNANGVIYNKDLFRQHGVEPPTTWTELLAAAKKFQAAGVTPFYLTLKDSWTALPAFNSLAANLAPQDFFAAREAGRTTFTSAYPQVIGKLSELSGYGQQDRFSRDYDDGNQAFAQGKAAMYLQGSFAIPAIDQFEPGFEIGTFALPATDDASATRLVSGVDVALTMPREPEHPKEAMAFIDYLMRPEVIKAYADEQRAVPPIKDATSQDPVLAGLMPYFSQGRLTGYTDHHIPLTIQLDAYLQQFLIDGDRERLLRTLDNEWDKVAARRS</sequence>
<evidence type="ECO:0000256" key="2">
    <source>
        <dbReference type="ARBA" id="ARBA00022729"/>
    </source>
</evidence>
<accession>A0A8J3WHZ6</accession>
<keyword evidence="4" id="KW-0564">Palmitate</keyword>
<dbReference type="EMBL" id="BOOJ01000008">
    <property type="protein sequence ID" value="GIH89960.1"/>
    <property type="molecule type" value="Genomic_DNA"/>
</dbReference>
<dbReference type="AlphaFoldDB" id="A0A8J3WHZ6"/>
<dbReference type="Pfam" id="PF01547">
    <property type="entry name" value="SBP_bac_1"/>
    <property type="match status" value="1"/>
</dbReference>
<evidence type="ECO:0000256" key="4">
    <source>
        <dbReference type="ARBA" id="ARBA00023139"/>
    </source>
</evidence>
<dbReference type="PANTHER" id="PTHR43649">
    <property type="entry name" value="ARABINOSE-BINDING PROTEIN-RELATED"/>
    <property type="match status" value="1"/>
</dbReference>
<dbReference type="RefSeq" id="WP_204062352.1">
    <property type="nucleotide sequence ID" value="NZ_BOOJ01000008.1"/>
</dbReference>
<keyword evidence="1" id="KW-1003">Cell membrane</keyword>
<reference evidence="6 7" key="1">
    <citation type="submission" date="2021-01" db="EMBL/GenBank/DDBJ databases">
        <title>Whole genome shotgun sequence of Planobispora siamensis NBRC 107568.</title>
        <authorList>
            <person name="Komaki H."/>
            <person name="Tamura T."/>
        </authorList>
    </citation>
    <scope>NUCLEOTIDE SEQUENCE [LARGE SCALE GENOMIC DNA]</scope>
    <source>
        <strain evidence="6 7">NBRC 107568</strain>
    </source>
</reference>
<evidence type="ECO:0000313" key="7">
    <source>
        <dbReference type="Proteomes" id="UP000619788"/>
    </source>
</evidence>
<keyword evidence="2" id="KW-0732">Signal</keyword>
<comment type="caution">
    <text evidence="6">The sequence shown here is derived from an EMBL/GenBank/DDBJ whole genome shotgun (WGS) entry which is preliminary data.</text>
</comment>
<evidence type="ECO:0000256" key="5">
    <source>
        <dbReference type="ARBA" id="ARBA00023288"/>
    </source>
</evidence>
<dbReference type="Proteomes" id="UP000619788">
    <property type="component" value="Unassembled WGS sequence"/>
</dbReference>
<dbReference type="PANTHER" id="PTHR43649:SF33">
    <property type="entry name" value="POLYGALACTURONAN_RHAMNOGALACTURONAN-BINDING PROTEIN YTCQ"/>
    <property type="match status" value="1"/>
</dbReference>
<dbReference type="InterPro" id="IPR006059">
    <property type="entry name" value="SBP"/>
</dbReference>
<protein>
    <submittedName>
        <fullName evidence="6">ABC transporter substrate-binding protein</fullName>
    </submittedName>
</protein>
<dbReference type="Gene3D" id="3.40.190.10">
    <property type="entry name" value="Periplasmic binding protein-like II"/>
    <property type="match status" value="2"/>
</dbReference>
<evidence type="ECO:0000313" key="6">
    <source>
        <dbReference type="EMBL" id="GIH89960.1"/>
    </source>
</evidence>
<evidence type="ECO:0000256" key="3">
    <source>
        <dbReference type="ARBA" id="ARBA00023136"/>
    </source>
</evidence>